<dbReference type="InterPro" id="IPR050218">
    <property type="entry name" value="LptD"/>
</dbReference>
<organism evidence="3">
    <name type="scientific">termite gut metagenome</name>
    <dbReference type="NCBI Taxonomy" id="433724"/>
    <lineage>
        <taxon>unclassified sequences</taxon>
        <taxon>metagenomes</taxon>
        <taxon>organismal metagenomes</taxon>
    </lineage>
</organism>
<reference evidence="3" key="1">
    <citation type="submission" date="2019-03" db="EMBL/GenBank/DDBJ databases">
        <title>Single cell metagenomics reveals metabolic interactions within the superorganism composed of flagellate Streblomastix strix and complex community of Bacteroidetes bacteria on its surface.</title>
        <authorList>
            <person name="Treitli S.C."/>
            <person name="Kolisko M."/>
            <person name="Husnik F."/>
            <person name="Keeling P."/>
            <person name="Hampl V."/>
        </authorList>
    </citation>
    <scope>NUCLEOTIDE SEQUENCE</scope>
    <source>
        <strain evidence="3">STM</strain>
    </source>
</reference>
<dbReference type="Pfam" id="PF19838">
    <property type="entry name" value="LptD_2"/>
    <property type="match status" value="1"/>
</dbReference>
<proteinExistence type="predicted"/>
<evidence type="ECO:0000313" key="3">
    <source>
        <dbReference type="EMBL" id="KAA6338557.1"/>
    </source>
</evidence>
<evidence type="ECO:0000256" key="1">
    <source>
        <dbReference type="SAM" id="MobiDB-lite"/>
    </source>
</evidence>
<protein>
    <submittedName>
        <fullName evidence="3">LPS-assembly protein LptD</fullName>
    </submittedName>
</protein>
<dbReference type="GO" id="GO:1990351">
    <property type="term" value="C:transporter complex"/>
    <property type="evidence" value="ECO:0007669"/>
    <property type="project" value="TreeGrafter"/>
</dbReference>
<feature type="region of interest" description="Disordered" evidence="1">
    <location>
        <begin position="748"/>
        <end position="776"/>
    </location>
</feature>
<dbReference type="InterPro" id="IPR045659">
    <property type="entry name" value="LptD_2"/>
</dbReference>
<gene>
    <name evidence="3" type="ORF">EZS27_013444</name>
</gene>
<dbReference type="AlphaFoldDB" id="A0A5J4RX72"/>
<evidence type="ECO:0000259" key="2">
    <source>
        <dbReference type="Pfam" id="PF19838"/>
    </source>
</evidence>
<sequence length="908" mass="104281">MPTVKTYISFFLLFILFIFPNEAISQRRKGETISDTLRIDTLTMDSLVLISPKKKQPLDAPVIYEANDSIIFTKDGHAHLYGKGKVNYEKIELTSEIITMNMDSSTVYARGMTDSLGTETGIPVFKDGETPYETKTIRYNFKSKKGLISHVVTQQGEGYVTGNNAKKGQDDELFMVGGKYTTCDNHEHPHFYLHLTRAKVRPKKNVVTGPAYLVVEDVPIYPLFVPFFFFPFSSSYSSGFIMPTYMDDSSRGFGLTGGGYYFAVNDKMDLKMTGEIFTKGSWALGAESSYNKRYKYSGSLQAYFQTTKTGDKNLPDYSVAKDFKLTWYHRQDPKAIPNTSFSASVNFTTSSYEKTNVNNYYHPQLSSQNTKTSSISYSRTFPDQKLTVSGTTNIAQTMRDSSIAMTLPDMNITLSRIFPFKRKKAAGDEKWYEKISMSYTGRITNSIKTKDDLLFKSNLIRDWTNGMNHSIPMSLTVTLWKYINLTPSVNYTERWYTRKVMQDWDSGKNQLIPTDTIYGFYRIYNYNASLGINTKLYGMYKPIFKFAREKEIQIRHVFTPQISISAAPDFGSSHYGYYETVTYTDSKGELQVREYSPYSGGFFGVPGRGKQGNISFNVSNNIEMKMKSNHDSTGIRKISIIDELGAGISYNVAAKTKPWSDLSMRLRIKFSKSYTLNLNSSFATYAYQFDKNGRVYVGDKTEWSYGRFGRFQGYGSSFNYTLNNNTLDTMKKSWNNWFGTKEDIQGKDENAENSEDERSVTNNDPKSDTGKRKVKAQTDANGYQVFNMPWSFNINYSFNIREDQSKHINERSMRYPYSYTHTLNMSGNIKLANRWSTNFNSGYDFVNKEITQTTFSISRDLHCWTMSASLSPFGRWRSYNFIIRANSTILQDLKWEQRSQMQSNIKWY</sequence>
<feature type="domain" description="LPS-assembly protein LptD central" evidence="2">
    <location>
        <begin position="206"/>
        <end position="685"/>
    </location>
</feature>
<accession>A0A5J4RX72</accession>
<name>A0A5J4RX72_9ZZZZ</name>
<dbReference type="EMBL" id="SNRY01000606">
    <property type="protein sequence ID" value="KAA6338557.1"/>
    <property type="molecule type" value="Genomic_DNA"/>
</dbReference>
<dbReference type="PANTHER" id="PTHR30189">
    <property type="entry name" value="LPS-ASSEMBLY PROTEIN"/>
    <property type="match status" value="1"/>
</dbReference>
<dbReference type="PANTHER" id="PTHR30189:SF1">
    <property type="entry name" value="LPS-ASSEMBLY PROTEIN LPTD"/>
    <property type="match status" value="1"/>
</dbReference>
<comment type="caution">
    <text evidence="3">The sequence shown here is derived from an EMBL/GenBank/DDBJ whole genome shotgun (WGS) entry which is preliminary data.</text>
</comment>
<dbReference type="GO" id="GO:0009279">
    <property type="term" value="C:cell outer membrane"/>
    <property type="evidence" value="ECO:0007669"/>
    <property type="project" value="TreeGrafter"/>
</dbReference>